<evidence type="ECO:0000256" key="3">
    <source>
        <dbReference type="ARBA" id="ARBA00022824"/>
    </source>
</evidence>
<gene>
    <name evidence="8" type="ORF">NDES1114_LOCUS2708</name>
</gene>
<dbReference type="InterPro" id="IPR044865">
    <property type="entry name" value="MRH_dom"/>
</dbReference>
<dbReference type="Gene3D" id="2.70.130.10">
    <property type="entry name" value="Mannose-6-phosphate receptor binding domain"/>
    <property type="match status" value="1"/>
</dbReference>
<protein>
    <recommendedName>
        <fullName evidence="1">Glucosidase 2 subunit beta</fullName>
    </recommendedName>
</protein>
<dbReference type="InterPro" id="IPR036607">
    <property type="entry name" value="PRKCSH"/>
</dbReference>
<keyword evidence="4" id="KW-1015">Disulfide bond</keyword>
<feature type="region of interest" description="Disordered" evidence="5">
    <location>
        <begin position="383"/>
        <end position="407"/>
    </location>
</feature>
<evidence type="ECO:0000259" key="7">
    <source>
        <dbReference type="PROSITE" id="PS51914"/>
    </source>
</evidence>
<dbReference type="PROSITE" id="PS51914">
    <property type="entry name" value="MRH"/>
    <property type="match status" value="1"/>
</dbReference>
<proteinExistence type="predicted"/>
<feature type="domain" description="MRH" evidence="7">
    <location>
        <begin position="421"/>
        <end position="521"/>
    </location>
</feature>
<evidence type="ECO:0000256" key="4">
    <source>
        <dbReference type="ARBA" id="ARBA00023157"/>
    </source>
</evidence>
<sequence length="521" mass="56747">MRRATLRSAALLLLAAAVVGTTAAPVRGVMTELESHYAGIAAGTANTFTCINGKGSVAADFVNDDYCDCEDGSDEPGTAACTYLGDRFPAQLRFQCTNEGYDKQQLFHSRVNDGICDCCDGSDEFLPLDQGGVTCPNTCAEALAKANAEKAERERVRQAGLAAKAALVAEAKGNLDGLRAKIDEHTATLANVDAAIAAAEADKAKWEAEERAEREEIHKKSLAQKEEWEKEQAAKKAAKEAEEAAKPPVEEEKPAAEDTRVSENQGGTPPNMMCTKWRQTGECKGNGPRFPEEDKDCDVVIVPGASGFCECVDMRTGLDVEYPFDCGHQQFTCQRLCEHEGKDSGFLPPDANPNPAVPPPEETFTVDTGAGHFKTEANEARTRLTNAQNRKSEAERGKKEAEEQLSGDGFGPDHVFLALKGKCFDRNEGHYTYTLCPFDMVKQGHTNMGRWKSWGEQTYGAWGGKHDFSKMIYEDGERCWSGPARSTAVRVVCGEKNEILSVDEPSMCTYTMVFQTPAICE</sequence>
<reference evidence="8" key="1">
    <citation type="submission" date="2021-01" db="EMBL/GenBank/DDBJ databases">
        <authorList>
            <person name="Corre E."/>
            <person name="Pelletier E."/>
            <person name="Niang G."/>
            <person name="Scheremetjew M."/>
            <person name="Finn R."/>
            <person name="Kale V."/>
            <person name="Holt S."/>
            <person name="Cochrane G."/>
            <person name="Meng A."/>
            <person name="Brown T."/>
            <person name="Cohen L."/>
        </authorList>
    </citation>
    <scope>NUCLEOTIDE SEQUENCE</scope>
    <source>
        <strain evidence="8">CCAP 1951/1</strain>
    </source>
</reference>
<evidence type="ECO:0000256" key="1">
    <source>
        <dbReference type="ARBA" id="ARBA00022387"/>
    </source>
</evidence>
<evidence type="ECO:0000256" key="5">
    <source>
        <dbReference type="SAM" id="MobiDB-lite"/>
    </source>
</evidence>
<dbReference type="AlphaFoldDB" id="A0A7S1L305"/>
<keyword evidence="2 6" id="KW-0732">Signal</keyword>
<dbReference type="GO" id="GO:0017177">
    <property type="term" value="C:glucosidase II complex"/>
    <property type="evidence" value="ECO:0007669"/>
    <property type="project" value="TreeGrafter"/>
</dbReference>
<dbReference type="GO" id="GO:0006491">
    <property type="term" value="P:N-glycan processing"/>
    <property type="evidence" value="ECO:0007669"/>
    <property type="project" value="TreeGrafter"/>
</dbReference>
<dbReference type="InterPro" id="IPR009011">
    <property type="entry name" value="Man6P_isomerase_rcpt-bd_dom_sf"/>
</dbReference>
<evidence type="ECO:0000313" key="8">
    <source>
        <dbReference type="EMBL" id="CAD9092716.1"/>
    </source>
</evidence>
<name>A0A7S1L305_NEODS</name>
<dbReference type="EMBL" id="HBGF01003921">
    <property type="protein sequence ID" value="CAD9092716.1"/>
    <property type="molecule type" value="Transcribed_RNA"/>
</dbReference>
<dbReference type="SUPFAM" id="SSF50911">
    <property type="entry name" value="Mannose 6-phosphate receptor domain"/>
    <property type="match status" value="1"/>
</dbReference>
<feature type="chain" id="PRO_5030588086" description="Glucosidase 2 subunit beta" evidence="6">
    <location>
        <begin position="24"/>
        <end position="521"/>
    </location>
</feature>
<evidence type="ECO:0000256" key="6">
    <source>
        <dbReference type="SAM" id="SignalP"/>
    </source>
</evidence>
<feature type="compositionally biased region" description="Basic and acidic residues" evidence="5">
    <location>
        <begin position="390"/>
        <end position="402"/>
    </location>
</feature>
<dbReference type="InterPro" id="IPR028146">
    <property type="entry name" value="PRKCSH_N"/>
</dbReference>
<dbReference type="Pfam" id="PF12999">
    <property type="entry name" value="PRKCSH-like"/>
    <property type="match status" value="1"/>
</dbReference>
<feature type="signal peptide" evidence="6">
    <location>
        <begin position="1"/>
        <end position="23"/>
    </location>
</feature>
<dbReference type="InterPro" id="IPR039794">
    <property type="entry name" value="Gtb1-like"/>
</dbReference>
<keyword evidence="3" id="KW-0256">Endoplasmic reticulum</keyword>
<feature type="compositionally biased region" description="Basic and acidic residues" evidence="5">
    <location>
        <begin position="207"/>
        <end position="261"/>
    </location>
</feature>
<dbReference type="PANTHER" id="PTHR12630">
    <property type="entry name" value="N-LINKED OLIGOSACCHARIDE PROCESSING"/>
    <property type="match status" value="1"/>
</dbReference>
<dbReference type="PANTHER" id="PTHR12630:SF1">
    <property type="entry name" value="GLUCOSIDASE 2 SUBUNIT BETA"/>
    <property type="match status" value="1"/>
</dbReference>
<organism evidence="8">
    <name type="scientific">Neobodo designis</name>
    <name type="common">Flagellated protozoan</name>
    <name type="synonym">Bodo designis</name>
    <dbReference type="NCBI Taxonomy" id="312471"/>
    <lineage>
        <taxon>Eukaryota</taxon>
        <taxon>Discoba</taxon>
        <taxon>Euglenozoa</taxon>
        <taxon>Kinetoplastea</taxon>
        <taxon>Metakinetoplastina</taxon>
        <taxon>Neobodonida</taxon>
        <taxon>Neobodo</taxon>
    </lineage>
</organism>
<evidence type="ECO:0000256" key="2">
    <source>
        <dbReference type="ARBA" id="ARBA00022729"/>
    </source>
</evidence>
<accession>A0A7S1L305</accession>
<feature type="region of interest" description="Disordered" evidence="5">
    <location>
        <begin position="207"/>
        <end position="276"/>
    </location>
</feature>
<dbReference type="Pfam" id="PF13015">
    <property type="entry name" value="PRKCSH_1"/>
    <property type="match status" value="1"/>
</dbReference>